<protein>
    <submittedName>
        <fullName evidence="1">Uncharacterized protein</fullName>
    </submittedName>
</protein>
<evidence type="ECO:0000313" key="2">
    <source>
        <dbReference type="Proteomes" id="UP001060583"/>
    </source>
</evidence>
<proteinExistence type="predicted"/>
<organism evidence="1 2">
    <name type="scientific">Salmonella phage PST_H2</name>
    <dbReference type="NCBI Taxonomy" id="2978975"/>
    <lineage>
        <taxon>Viruses</taxon>
        <taxon>Duplodnaviria</taxon>
        <taxon>Heunggongvirae</taxon>
        <taxon>Uroviricota</taxon>
        <taxon>Caudoviricetes</taxon>
        <taxon>Autographivirales</taxon>
        <taxon>Autosignataviridae</taxon>
        <taxon>Molineuxvirinae</taxon>
        <taxon>Guangxivirus</taxon>
        <taxon>Guangxivirus PSTH2</taxon>
    </lineage>
</organism>
<reference evidence="1" key="1">
    <citation type="submission" date="2022-05" db="EMBL/GenBank/DDBJ databases">
        <authorList>
            <person name="Ma D."/>
        </authorList>
    </citation>
    <scope>NUCLEOTIDE SEQUENCE</scope>
</reference>
<sequence length="62" mass="6987">MKALTFMSCIVLAGVVLFSAIGDRIGWSNTCYSENFHTKNLMFNGVTLYSTFESHKDNPLHK</sequence>
<keyword evidence="2" id="KW-1185">Reference proteome</keyword>
<evidence type="ECO:0000313" key="1">
    <source>
        <dbReference type="EMBL" id="UXQ88740.1"/>
    </source>
</evidence>
<name>A0A977TFS3_9CAUD</name>
<accession>A0A977TFS3</accession>
<dbReference type="Proteomes" id="UP001060583">
    <property type="component" value="Segment"/>
</dbReference>
<dbReference type="EMBL" id="ON461912">
    <property type="protein sequence ID" value="UXQ88740.1"/>
    <property type="molecule type" value="Genomic_DNA"/>
</dbReference>